<dbReference type="PRINTS" id="PR00081">
    <property type="entry name" value="GDHRDH"/>
</dbReference>
<dbReference type="SUPFAM" id="SSF51735">
    <property type="entry name" value="NAD(P)-binding Rossmann-fold domains"/>
    <property type="match status" value="1"/>
</dbReference>
<sequence length="369" mass="41646">MFNTIATHVVSVVFLSLIGYLTYGCLGCLYLTLSGLGCFFYIAYLLASYVDNALPRFRVAARNKAVFITGCDKGFGRMLARRLDSMGYKVFAGCLEPDGEEVKKLKDTISSHLEIVPLDVTKTDNVQNALQIVESKLGNCEFWAVVNNAGVIERGELEWTPLEVYRKQFEVNTFGVVSVTQAFLPLLRKFKGRVVTVVSVGGRHTFSGFVPYCMTKHAITSFCDGLRLEMKKFGVQVVTVEPFSYQTDMTEMKTVLKSIEDTWQKCPAKLKSDAYDADYVRAFSDSVRKFNETTALANTDQVIDLLVEAVCAVSPHYSYVPGNMECLLNLWMSRRAPKTVVDYFVRKKVTFDCDLEEYLKEKELRKKNS</sequence>
<dbReference type="InterPro" id="IPR002347">
    <property type="entry name" value="SDR_fam"/>
</dbReference>
<evidence type="ECO:0000256" key="1">
    <source>
        <dbReference type="ARBA" id="ARBA00023002"/>
    </source>
</evidence>
<dbReference type="GO" id="GO:0008202">
    <property type="term" value="P:steroid metabolic process"/>
    <property type="evidence" value="ECO:0007669"/>
    <property type="project" value="TreeGrafter"/>
</dbReference>
<dbReference type="PANTHER" id="PTHR43313:SF36">
    <property type="entry name" value="D-BETA-HYDROXYBUTYRATE DEHYDROGENASE, MITOCHONDRIAL"/>
    <property type="match status" value="1"/>
</dbReference>
<dbReference type="Pfam" id="PF00106">
    <property type="entry name" value="adh_short"/>
    <property type="match status" value="1"/>
</dbReference>
<evidence type="ECO:0000256" key="2">
    <source>
        <dbReference type="SAM" id="Phobius"/>
    </source>
</evidence>
<organism evidence="3 4">
    <name type="scientific">Araneus ventricosus</name>
    <name type="common">Orbweaver spider</name>
    <name type="synonym">Epeira ventricosa</name>
    <dbReference type="NCBI Taxonomy" id="182803"/>
    <lineage>
        <taxon>Eukaryota</taxon>
        <taxon>Metazoa</taxon>
        <taxon>Ecdysozoa</taxon>
        <taxon>Arthropoda</taxon>
        <taxon>Chelicerata</taxon>
        <taxon>Arachnida</taxon>
        <taxon>Araneae</taxon>
        <taxon>Araneomorphae</taxon>
        <taxon>Entelegynae</taxon>
        <taxon>Araneoidea</taxon>
        <taxon>Araneidae</taxon>
        <taxon>Araneus</taxon>
    </lineage>
</organism>
<dbReference type="Gene3D" id="3.40.50.720">
    <property type="entry name" value="NAD(P)-binding Rossmann-like Domain"/>
    <property type="match status" value="1"/>
</dbReference>
<dbReference type="PROSITE" id="PS00061">
    <property type="entry name" value="ADH_SHORT"/>
    <property type="match status" value="1"/>
</dbReference>
<accession>A0A4Y2C4J5</accession>
<name>A0A4Y2C4J5_ARAVE</name>
<protein>
    <submittedName>
        <fullName evidence="3">17-beta-hydroxysteroid dehydrogenase type 6</fullName>
    </submittedName>
</protein>
<feature type="transmembrane region" description="Helical" evidence="2">
    <location>
        <begin position="5"/>
        <end position="23"/>
    </location>
</feature>
<dbReference type="OrthoDB" id="294295at2759"/>
<keyword evidence="4" id="KW-1185">Reference proteome</keyword>
<feature type="transmembrane region" description="Helical" evidence="2">
    <location>
        <begin position="29"/>
        <end position="50"/>
    </location>
</feature>
<dbReference type="InterPro" id="IPR036291">
    <property type="entry name" value="NAD(P)-bd_dom_sf"/>
</dbReference>
<comment type="caution">
    <text evidence="3">The sequence shown here is derived from an EMBL/GenBank/DDBJ whole genome shotgun (WGS) entry which is preliminary data.</text>
</comment>
<dbReference type="EMBL" id="BGPR01000148">
    <property type="protein sequence ID" value="GBL99381.1"/>
    <property type="molecule type" value="Genomic_DNA"/>
</dbReference>
<evidence type="ECO:0000313" key="3">
    <source>
        <dbReference type="EMBL" id="GBL99381.1"/>
    </source>
</evidence>
<dbReference type="AlphaFoldDB" id="A0A4Y2C4J5"/>
<reference evidence="3 4" key="1">
    <citation type="journal article" date="2019" name="Sci. Rep.">
        <title>Orb-weaving spider Araneus ventricosus genome elucidates the spidroin gene catalogue.</title>
        <authorList>
            <person name="Kono N."/>
            <person name="Nakamura H."/>
            <person name="Ohtoshi R."/>
            <person name="Moran D.A.P."/>
            <person name="Shinohara A."/>
            <person name="Yoshida Y."/>
            <person name="Fujiwara M."/>
            <person name="Mori M."/>
            <person name="Tomita M."/>
            <person name="Arakawa K."/>
        </authorList>
    </citation>
    <scope>NUCLEOTIDE SEQUENCE [LARGE SCALE GENOMIC DNA]</scope>
</reference>
<keyword evidence="1" id="KW-0560">Oxidoreductase</keyword>
<proteinExistence type="predicted"/>
<dbReference type="Proteomes" id="UP000499080">
    <property type="component" value="Unassembled WGS sequence"/>
</dbReference>
<keyword evidence="2" id="KW-0812">Transmembrane</keyword>
<dbReference type="InterPro" id="IPR020904">
    <property type="entry name" value="Sc_DH/Rdtase_CS"/>
</dbReference>
<dbReference type="PANTHER" id="PTHR43313">
    <property type="entry name" value="SHORT-CHAIN DEHYDROGENASE/REDUCTASE FAMILY 9C"/>
    <property type="match status" value="1"/>
</dbReference>
<gene>
    <name evidence="3" type="primary">HSD17B6_1</name>
    <name evidence="3" type="ORF">AVEN_206793_1</name>
</gene>
<evidence type="ECO:0000313" key="4">
    <source>
        <dbReference type="Proteomes" id="UP000499080"/>
    </source>
</evidence>
<keyword evidence="2" id="KW-1133">Transmembrane helix</keyword>
<keyword evidence="2" id="KW-0472">Membrane</keyword>
<dbReference type="GO" id="GO:0016491">
    <property type="term" value="F:oxidoreductase activity"/>
    <property type="evidence" value="ECO:0007669"/>
    <property type="project" value="UniProtKB-KW"/>
</dbReference>